<sequence length="989" mass="111313">MKYQPRDIPCTVYGCRRKFKNMSGLTQHVGALHQAAPTRSSVPQRQVEANPQCSPSPPSSPHFRTPSPHCFSSLSRQPSPASPSNVHRPSSLPRPARFQSPRRRSSSPRSPTHPDTSQTHYVENHPILSGKPCNAEGTTYLPPNSSPPPPNSRLCDDYTPFENSAHFKIADFLFTKEEMSGGKTDELMDLWYEWNRQITPLDSDVTPGVPFVNKADLYTTIDSISLGDIPWQSFTVKYAGEKPTGEIPSWMEKEYIVWYRSPRSVLHNQIGSPDFARDICYTPQRVFTKDNKRKYSDFMSGDWAWKQADTLATDPENTGATFCPIILGSDKTTVSVATGSNEYYPLYISNGLVSNGARRAHRGAVGVLAFLAIPKTDREHAKSKAFRKFRRQLFHASLEYILKPLKPSMTQPEVVQCADGHFRRMIYGLGPYIADYPEQALLACIVQGWCPQCTARSDDLDNINNADVTRRSHEHTDALLEAFNLKELWDDYGIVGDVVPFTVAFPRADIHELLSPDLLHQVIKGTFKDHLVTWVEEYLDLVHGPTRAAQILADIDRRISAAPSFPGLRRFPEGRGFNQWTGDDSKALMKVYLPAIASYIPAQMTRTLSAFMDFCYLVRRSVITEDTLLEIHQALANFHEERTIFEQTGVRVGGISLPRQHSLKHYEQLIRSFGAPNGLCSSITESKHIAAVKKPWRRSSRFEALGQMLVTNQRLDKLAAARVDFTCRNMINTTTLPMPSPSQSKTTDDSDDPIVEGERVLGEVKLAKCASRGVPRNTEELAAFIGVLQLPSLIRRFLFDQVSEGDVDPMSVALETCPEAPRRIFMYPSAVATFYAPSDLSGAGGMHRERIRAVASWRKGPPRYDCAFLEKDTELPGFRGLHAVRVLLFFKFRLDRTEFPCALVSWFSPISDDPCEDTGMWIVEPDLDEHGERMMSVIHLDCILRGAHLIGVAGKDKIPRKLQYSDSLDAFKAFYVNKYIDHHAHEIAF</sequence>
<feature type="compositionally biased region" description="Polar residues" evidence="1">
    <location>
        <begin position="70"/>
        <end position="88"/>
    </location>
</feature>
<evidence type="ECO:0000259" key="2">
    <source>
        <dbReference type="PROSITE" id="PS00028"/>
    </source>
</evidence>
<feature type="region of interest" description="Disordered" evidence="1">
    <location>
        <begin position="734"/>
        <end position="753"/>
    </location>
</feature>
<accession>A0AAW0G206</accession>
<evidence type="ECO:0000313" key="3">
    <source>
        <dbReference type="EMBL" id="KAK7684414.1"/>
    </source>
</evidence>
<dbReference type="EMBL" id="JASBNA010000025">
    <property type="protein sequence ID" value="KAK7684414.1"/>
    <property type="molecule type" value="Genomic_DNA"/>
</dbReference>
<reference evidence="3 4" key="1">
    <citation type="submission" date="2022-09" db="EMBL/GenBank/DDBJ databases">
        <authorList>
            <person name="Palmer J.M."/>
        </authorList>
    </citation>
    <scope>NUCLEOTIDE SEQUENCE [LARGE SCALE GENOMIC DNA]</scope>
    <source>
        <strain evidence="3 4">DSM 7382</strain>
    </source>
</reference>
<dbReference type="PROSITE" id="PS00028">
    <property type="entry name" value="ZINC_FINGER_C2H2_1"/>
    <property type="match status" value="1"/>
</dbReference>
<feature type="domain" description="C2H2-type" evidence="2">
    <location>
        <begin position="10"/>
        <end position="33"/>
    </location>
</feature>
<proteinExistence type="predicted"/>
<dbReference type="InterPro" id="IPR041078">
    <property type="entry name" value="Plavaka"/>
</dbReference>
<dbReference type="Proteomes" id="UP001385951">
    <property type="component" value="Unassembled WGS sequence"/>
</dbReference>
<dbReference type="InterPro" id="IPR013087">
    <property type="entry name" value="Znf_C2H2_type"/>
</dbReference>
<organism evidence="3 4">
    <name type="scientific">Cerrena zonata</name>
    <dbReference type="NCBI Taxonomy" id="2478898"/>
    <lineage>
        <taxon>Eukaryota</taxon>
        <taxon>Fungi</taxon>
        <taxon>Dikarya</taxon>
        <taxon>Basidiomycota</taxon>
        <taxon>Agaricomycotina</taxon>
        <taxon>Agaricomycetes</taxon>
        <taxon>Polyporales</taxon>
        <taxon>Cerrenaceae</taxon>
        <taxon>Cerrena</taxon>
    </lineage>
</organism>
<dbReference type="AlphaFoldDB" id="A0AAW0G206"/>
<feature type="region of interest" description="Disordered" evidence="1">
    <location>
        <begin position="34"/>
        <end position="154"/>
    </location>
</feature>
<feature type="compositionally biased region" description="Polar residues" evidence="1">
    <location>
        <begin position="37"/>
        <end position="49"/>
    </location>
</feature>
<gene>
    <name evidence="3" type="ORF">QCA50_012361</name>
</gene>
<keyword evidence="4" id="KW-1185">Reference proteome</keyword>
<comment type="caution">
    <text evidence="3">The sequence shown here is derived from an EMBL/GenBank/DDBJ whole genome shotgun (WGS) entry which is preliminary data.</text>
</comment>
<name>A0AAW0G206_9APHY</name>
<evidence type="ECO:0000256" key="1">
    <source>
        <dbReference type="SAM" id="MobiDB-lite"/>
    </source>
</evidence>
<feature type="compositionally biased region" description="Polar residues" evidence="1">
    <location>
        <begin position="734"/>
        <end position="745"/>
    </location>
</feature>
<protein>
    <recommendedName>
        <fullName evidence="2">C2H2-type domain-containing protein</fullName>
    </recommendedName>
</protein>
<evidence type="ECO:0000313" key="4">
    <source>
        <dbReference type="Proteomes" id="UP001385951"/>
    </source>
</evidence>
<dbReference type="Pfam" id="PF18759">
    <property type="entry name" value="Plavaka"/>
    <property type="match status" value="1"/>
</dbReference>